<feature type="compositionally biased region" description="Low complexity" evidence="2">
    <location>
        <begin position="762"/>
        <end position="780"/>
    </location>
</feature>
<dbReference type="OrthoDB" id="420187at2759"/>
<evidence type="ECO:0000259" key="3">
    <source>
        <dbReference type="PROSITE" id="PS50235"/>
    </source>
</evidence>
<gene>
    <name evidence="4" type="ORF">BIW11_05592</name>
</gene>
<dbReference type="InterPro" id="IPR018200">
    <property type="entry name" value="USP_CS"/>
</dbReference>
<feature type="compositionally biased region" description="Polar residues" evidence="2">
    <location>
        <begin position="939"/>
        <end position="953"/>
    </location>
</feature>
<dbReference type="PROSITE" id="PS50235">
    <property type="entry name" value="USP_3"/>
    <property type="match status" value="1"/>
</dbReference>
<feature type="region of interest" description="Disordered" evidence="2">
    <location>
        <begin position="1010"/>
        <end position="1049"/>
    </location>
</feature>
<dbReference type="GO" id="GO:0016579">
    <property type="term" value="P:protein deubiquitination"/>
    <property type="evidence" value="ECO:0007669"/>
    <property type="project" value="InterPro"/>
</dbReference>
<feature type="region of interest" description="Disordered" evidence="2">
    <location>
        <begin position="608"/>
        <end position="729"/>
    </location>
</feature>
<evidence type="ECO:0000256" key="2">
    <source>
        <dbReference type="SAM" id="MobiDB-lite"/>
    </source>
</evidence>
<dbReference type="InterPro" id="IPR050164">
    <property type="entry name" value="Peptidase_C19"/>
</dbReference>
<comment type="caution">
    <text evidence="4">The sequence shown here is derived from an EMBL/GenBank/DDBJ whole genome shotgun (WGS) entry which is preliminary data.</text>
</comment>
<evidence type="ECO:0000313" key="4">
    <source>
        <dbReference type="EMBL" id="OQR79636.1"/>
    </source>
</evidence>
<feature type="domain" description="USP" evidence="3">
    <location>
        <begin position="163"/>
        <end position="479"/>
    </location>
</feature>
<feature type="compositionally biased region" description="Polar residues" evidence="2">
    <location>
        <begin position="826"/>
        <end position="878"/>
    </location>
</feature>
<name>A0A1V9Y1M2_9ACAR</name>
<dbReference type="PROSITE" id="PS00972">
    <property type="entry name" value="USP_1"/>
    <property type="match status" value="1"/>
</dbReference>
<dbReference type="AlphaFoldDB" id="A0A1V9Y1M2"/>
<feature type="compositionally biased region" description="Basic and acidic residues" evidence="2">
    <location>
        <begin position="904"/>
        <end position="915"/>
    </location>
</feature>
<keyword evidence="4" id="KW-0378">Hydrolase</keyword>
<evidence type="ECO:0000313" key="5">
    <source>
        <dbReference type="Proteomes" id="UP000192247"/>
    </source>
</evidence>
<dbReference type="PANTHER" id="PTHR24006">
    <property type="entry name" value="UBIQUITIN CARBOXYL-TERMINAL HYDROLASE"/>
    <property type="match status" value="1"/>
</dbReference>
<comment type="similarity">
    <text evidence="1">Belongs to the peptidase C19 family.</text>
</comment>
<feature type="compositionally biased region" description="Low complexity" evidence="2">
    <location>
        <begin position="121"/>
        <end position="135"/>
    </location>
</feature>
<dbReference type="InterPro" id="IPR038765">
    <property type="entry name" value="Papain-like_cys_pep_sf"/>
</dbReference>
<organism evidence="4 5">
    <name type="scientific">Tropilaelaps mercedesae</name>
    <dbReference type="NCBI Taxonomy" id="418985"/>
    <lineage>
        <taxon>Eukaryota</taxon>
        <taxon>Metazoa</taxon>
        <taxon>Ecdysozoa</taxon>
        <taxon>Arthropoda</taxon>
        <taxon>Chelicerata</taxon>
        <taxon>Arachnida</taxon>
        <taxon>Acari</taxon>
        <taxon>Parasitiformes</taxon>
        <taxon>Mesostigmata</taxon>
        <taxon>Gamasina</taxon>
        <taxon>Dermanyssoidea</taxon>
        <taxon>Laelapidae</taxon>
        <taxon>Tropilaelaps</taxon>
    </lineage>
</organism>
<feature type="region of interest" description="Disordered" evidence="2">
    <location>
        <begin position="761"/>
        <end position="780"/>
    </location>
</feature>
<feature type="region of interest" description="Disordered" evidence="2">
    <location>
        <begin position="897"/>
        <end position="956"/>
    </location>
</feature>
<feature type="region of interest" description="Disordered" evidence="2">
    <location>
        <begin position="825"/>
        <end position="878"/>
    </location>
</feature>
<dbReference type="GO" id="GO:0005634">
    <property type="term" value="C:nucleus"/>
    <property type="evidence" value="ECO:0007669"/>
    <property type="project" value="TreeGrafter"/>
</dbReference>
<dbReference type="GO" id="GO:0004843">
    <property type="term" value="F:cysteine-type deubiquitinase activity"/>
    <property type="evidence" value="ECO:0007669"/>
    <property type="project" value="InterPro"/>
</dbReference>
<dbReference type="InParanoid" id="A0A1V9Y1M2"/>
<accession>A0A1V9Y1M2</accession>
<feature type="region of interest" description="Disordered" evidence="2">
    <location>
        <begin position="73"/>
        <end position="152"/>
    </location>
</feature>
<dbReference type="GO" id="GO:0005829">
    <property type="term" value="C:cytosol"/>
    <property type="evidence" value="ECO:0007669"/>
    <property type="project" value="TreeGrafter"/>
</dbReference>
<dbReference type="EMBL" id="MNPL01000865">
    <property type="protein sequence ID" value="OQR79636.1"/>
    <property type="molecule type" value="Genomic_DNA"/>
</dbReference>
<sequence>MEALVTTYLSKKLSPAEGLSTAPFKTDSLESQSRIHGLLSGGITFTRSGPQNDPWLDILAKMPCKVLSLTGPTHQQRLSQADQTSRSTATSWNLLSTPGTASPVTFGKPQKRPLEVVTSDAQQGVNNQSKQQQQAKLDRGPGSGNASKTHPVVLRNSGSRVQVGLTNVGNTCYFNAMLQCLTNCKPFYNYIRSETHDRNICKRGDQCVLCLLKSFCVSQMPVNPNEKIVSGNVLRDLLVKMRTAVRRWKIHAHQSVDEILSYVLDSMWEKDMVYFGVTDRQHTPMMGLFGTLVEQQYACSLCGQASISTVVEPTIILGLVNGDRRSVQDRLRMEYGLTETLSEPKSKCDACGQSRTPRPTMKRVLKNLPMILVVMLKRFYVIDGISHKINQFVQFPESLDLRPCMDTSGTTQNSLYRLSGVVEHWGKSVTDGHYVAYCKNYCTQRRTEAWFCLNDRQVRTIDSREVLQKQAYLLFYTVQGQATRTIDTLCPPRALVGNNNGDFIGASTTQGLREAKIAKISPTGQHTLKVTKLIPSKYVPIVVLKKTNGDKNGVCSNSAASLNSSTQVVFSKSLHQKTTCLPFVNGNGPAALKLPIVKININGNSQLNRVETGHSGRDSVSCGTTDSPTSETTCTAPGMDLSSHQPKREGNHRTASSLNSSVTRQSVFGNLSPKLGMSRNDKISQNQRRADIIRSSLVPYASSSDDGSSDETSDGQFKTTSCNSTNSNSTLKRGVVSALHFSIPRAASSSGWVVDKLNDTPSVNSNSSSQHSSNGSGSCCNTNSSVHGTSLGWSVTQEAHSTPSSSSSQIVSSSILVDSNCIRGSKTPSSSNGSVVNHISSTYQGTSQQANRTSVNNSPERQTSLNKTPTSVASSNGVRSSVPTIAYMARVAPLFQAQQSRNTSKPDEFSLKTEGNDSNSSTPVVPSVKGTRSLIGGAQRNSQSNNVKLSRSGSKGGLVELSKDGLISSGNEDDSVHRDGNPFSYWGAKINESKGERALYDEEIDQGRQKKKTLSWKNQTARWGSKPGHRGQHNPFQREQDQRHRSTSGIPGILHNARFKKQQHRPNHHHFISATNKQKIYQWHRNGNKTHHGANGHHANINREWSRQNARNFR</sequence>
<feature type="compositionally biased region" description="Low complexity" evidence="2">
    <location>
        <begin position="719"/>
        <end position="729"/>
    </location>
</feature>
<dbReference type="SUPFAM" id="SSF54001">
    <property type="entry name" value="Cysteine proteinases"/>
    <property type="match status" value="1"/>
</dbReference>
<protein>
    <submittedName>
        <fullName evidence="4">Ubiquitin carboxyl-terminal hydrolase 36 isoform X1</fullName>
    </submittedName>
</protein>
<dbReference type="InterPro" id="IPR001394">
    <property type="entry name" value="Peptidase_C19_UCH"/>
</dbReference>
<feature type="compositionally biased region" description="Low complexity" evidence="2">
    <location>
        <begin position="624"/>
        <end position="635"/>
    </location>
</feature>
<evidence type="ECO:0000256" key="1">
    <source>
        <dbReference type="ARBA" id="ARBA00009085"/>
    </source>
</evidence>
<reference evidence="4 5" key="1">
    <citation type="journal article" date="2017" name="Gigascience">
        <title>Draft genome of the honey bee ectoparasitic mite, Tropilaelaps mercedesae, is shaped by the parasitic life history.</title>
        <authorList>
            <person name="Dong X."/>
            <person name="Armstrong S.D."/>
            <person name="Xia D."/>
            <person name="Makepeace B.L."/>
            <person name="Darby A.C."/>
            <person name="Kadowaki T."/>
        </authorList>
    </citation>
    <scope>NUCLEOTIDE SEQUENCE [LARGE SCALE GENOMIC DNA]</scope>
    <source>
        <strain evidence="4">Wuxi-XJTLU</strain>
    </source>
</reference>
<dbReference type="STRING" id="418985.A0A1V9Y1M2"/>
<feature type="compositionally biased region" description="Polar residues" evidence="2">
    <location>
        <begin position="73"/>
        <end position="103"/>
    </location>
</feature>
<dbReference type="PROSITE" id="PS00973">
    <property type="entry name" value="USP_2"/>
    <property type="match status" value="1"/>
</dbReference>
<dbReference type="InterPro" id="IPR028889">
    <property type="entry name" value="USP"/>
</dbReference>
<feature type="region of interest" description="Disordered" evidence="2">
    <location>
        <begin position="1091"/>
        <end position="1114"/>
    </location>
</feature>
<feature type="compositionally biased region" description="Polar residues" evidence="2">
    <location>
        <begin position="653"/>
        <end position="669"/>
    </location>
</feature>
<dbReference type="Proteomes" id="UP000192247">
    <property type="component" value="Unassembled WGS sequence"/>
</dbReference>
<proteinExistence type="inferred from homology"/>
<dbReference type="Gene3D" id="3.90.70.10">
    <property type="entry name" value="Cysteine proteinases"/>
    <property type="match status" value="1"/>
</dbReference>
<keyword evidence="5" id="KW-1185">Reference proteome</keyword>
<dbReference type="Pfam" id="PF00443">
    <property type="entry name" value="UCH"/>
    <property type="match status" value="1"/>
</dbReference>